<gene>
    <name evidence="1" type="ORF">EV421DRAFT_1743605</name>
</gene>
<dbReference type="EMBL" id="JAUEPT010000129">
    <property type="protein sequence ID" value="KAK0430922.1"/>
    <property type="molecule type" value="Genomic_DNA"/>
</dbReference>
<reference evidence="1" key="1">
    <citation type="submission" date="2023-06" db="EMBL/GenBank/DDBJ databases">
        <authorList>
            <consortium name="Lawrence Berkeley National Laboratory"/>
            <person name="Ahrendt S."/>
            <person name="Sahu N."/>
            <person name="Indic B."/>
            <person name="Wong-Bajracharya J."/>
            <person name="Merenyi Z."/>
            <person name="Ke H.-M."/>
            <person name="Monk M."/>
            <person name="Kocsube S."/>
            <person name="Drula E."/>
            <person name="Lipzen A."/>
            <person name="Balint B."/>
            <person name="Henrissat B."/>
            <person name="Andreopoulos B."/>
            <person name="Martin F.M."/>
            <person name="Harder C.B."/>
            <person name="Rigling D."/>
            <person name="Ford K.L."/>
            <person name="Foster G.D."/>
            <person name="Pangilinan J."/>
            <person name="Papanicolaou A."/>
            <person name="Barry K."/>
            <person name="LaButti K."/>
            <person name="Viragh M."/>
            <person name="Koriabine M."/>
            <person name="Yan M."/>
            <person name="Riley R."/>
            <person name="Champramary S."/>
            <person name="Plett K.L."/>
            <person name="Tsai I.J."/>
            <person name="Slot J."/>
            <person name="Sipos G."/>
            <person name="Plett J."/>
            <person name="Nagy L.G."/>
            <person name="Grigoriev I.V."/>
        </authorList>
    </citation>
    <scope>NUCLEOTIDE SEQUENCE</scope>
    <source>
        <strain evidence="1">FPL87.14</strain>
    </source>
</reference>
<keyword evidence="2" id="KW-1185">Reference proteome</keyword>
<organism evidence="1 2">
    <name type="scientific">Armillaria borealis</name>
    <dbReference type="NCBI Taxonomy" id="47425"/>
    <lineage>
        <taxon>Eukaryota</taxon>
        <taxon>Fungi</taxon>
        <taxon>Dikarya</taxon>
        <taxon>Basidiomycota</taxon>
        <taxon>Agaricomycotina</taxon>
        <taxon>Agaricomycetes</taxon>
        <taxon>Agaricomycetidae</taxon>
        <taxon>Agaricales</taxon>
        <taxon>Marasmiineae</taxon>
        <taxon>Physalacriaceae</taxon>
        <taxon>Armillaria</taxon>
    </lineage>
</organism>
<dbReference type="Proteomes" id="UP001175226">
    <property type="component" value="Unassembled WGS sequence"/>
</dbReference>
<evidence type="ECO:0000313" key="1">
    <source>
        <dbReference type="EMBL" id="KAK0430922.1"/>
    </source>
</evidence>
<name>A0AA39ME53_9AGAR</name>
<protein>
    <submittedName>
        <fullName evidence="1">Uncharacterized protein</fullName>
    </submittedName>
</protein>
<dbReference type="AlphaFoldDB" id="A0AA39ME53"/>
<evidence type="ECO:0000313" key="2">
    <source>
        <dbReference type="Proteomes" id="UP001175226"/>
    </source>
</evidence>
<proteinExistence type="predicted"/>
<sequence>MSSTVPAPSNQENLLFTYADLPPRLPPAGRSHLPGCWISISGWTRFALSLSRLYCDIKYKPFSVTSIKHGLSCGQKTPKTISPASLDLAELRCERLKMLIANDFFKEIFRLHVMDLGEHWVVGRLIPRQYSGLEWESVLDDLVVMADQAWDWVRHLFGYDHALRRSPSEAFEEES</sequence>
<accession>A0AA39ME53</accession>
<comment type="caution">
    <text evidence="1">The sequence shown here is derived from an EMBL/GenBank/DDBJ whole genome shotgun (WGS) entry which is preliminary data.</text>
</comment>